<evidence type="ECO:0000259" key="1">
    <source>
        <dbReference type="SMART" id="SM00470"/>
    </source>
</evidence>
<dbReference type="Proteomes" id="UP000248863">
    <property type="component" value="Unassembled WGS sequence"/>
</dbReference>
<dbReference type="InterPro" id="IPR050336">
    <property type="entry name" value="Chromosome_partition/occlusion"/>
</dbReference>
<keyword evidence="3" id="KW-1185">Reference proteome</keyword>
<dbReference type="SMART" id="SM00470">
    <property type="entry name" value="ParB"/>
    <property type="match status" value="1"/>
</dbReference>
<dbReference type="RefSeq" id="WP_111355229.1">
    <property type="nucleotide sequence ID" value="NZ_NHSK01000074.1"/>
</dbReference>
<name>A0A327KVF9_9BRAD</name>
<organism evidence="2 3">
    <name type="scientific">Rhodoplanes elegans</name>
    <dbReference type="NCBI Taxonomy" id="29408"/>
    <lineage>
        <taxon>Bacteria</taxon>
        <taxon>Pseudomonadati</taxon>
        <taxon>Pseudomonadota</taxon>
        <taxon>Alphaproteobacteria</taxon>
        <taxon>Hyphomicrobiales</taxon>
        <taxon>Nitrobacteraceae</taxon>
        <taxon>Rhodoplanes</taxon>
    </lineage>
</organism>
<dbReference type="Pfam" id="PF02195">
    <property type="entry name" value="ParB_N"/>
    <property type="match status" value="1"/>
</dbReference>
<dbReference type="GO" id="GO:0005694">
    <property type="term" value="C:chromosome"/>
    <property type="evidence" value="ECO:0007669"/>
    <property type="project" value="TreeGrafter"/>
</dbReference>
<dbReference type="Gene3D" id="3.90.1530.30">
    <property type="match status" value="1"/>
</dbReference>
<reference evidence="2 3" key="1">
    <citation type="submission" date="2017-07" db="EMBL/GenBank/DDBJ databases">
        <title>Draft Genome Sequences of Select Purple Nonsulfur Bacteria.</title>
        <authorList>
            <person name="Lasarre B."/>
            <person name="Mckinlay J.B."/>
        </authorList>
    </citation>
    <scope>NUCLEOTIDE SEQUENCE [LARGE SCALE GENOMIC DNA]</scope>
    <source>
        <strain evidence="2 3">DSM 11907</strain>
    </source>
</reference>
<dbReference type="InterPro" id="IPR036086">
    <property type="entry name" value="ParB/Sulfiredoxin_sf"/>
</dbReference>
<comment type="caution">
    <text evidence="2">The sequence shown here is derived from an EMBL/GenBank/DDBJ whole genome shotgun (WGS) entry which is preliminary data.</text>
</comment>
<dbReference type="PANTHER" id="PTHR33375">
    <property type="entry name" value="CHROMOSOME-PARTITIONING PROTEIN PARB-RELATED"/>
    <property type="match status" value="1"/>
</dbReference>
<dbReference type="InterPro" id="IPR003115">
    <property type="entry name" value="ParB_N"/>
</dbReference>
<evidence type="ECO:0000313" key="2">
    <source>
        <dbReference type="EMBL" id="RAI41964.1"/>
    </source>
</evidence>
<proteinExistence type="predicted"/>
<sequence length="265" mass="29625">MKLDNIEVSAVIVPPGRREPNMARVREIAESIRRVGLLQPIVVREQAHGYKLIAGRHRLAAVTLLEEPFIDAFLFKGDDIGQRLAEITENLHRADLTALERDEQLAEWIRLTEAQQVQSFQSETIESKRVDGKGHRQEGGVNAAARDLGVSKADAHRAMKVSTLSESAKQAARDVGLDNNRTALLKAAAVPVDRQAEAIRQEAEARKKDNKARNEIIRDDHTEEFAEWLYQHGGQELPSLISWLEVCKPKEVIEALRRISRGAAA</sequence>
<dbReference type="EMBL" id="NPEU01000006">
    <property type="protein sequence ID" value="RAI41964.1"/>
    <property type="molecule type" value="Genomic_DNA"/>
</dbReference>
<dbReference type="PANTHER" id="PTHR33375:SF1">
    <property type="entry name" value="CHROMOSOME-PARTITIONING PROTEIN PARB-RELATED"/>
    <property type="match status" value="1"/>
</dbReference>
<dbReference type="OrthoDB" id="8449249at2"/>
<dbReference type="GO" id="GO:0007059">
    <property type="term" value="P:chromosome segregation"/>
    <property type="evidence" value="ECO:0007669"/>
    <property type="project" value="TreeGrafter"/>
</dbReference>
<gene>
    <name evidence="2" type="ORF">CH338_01280</name>
</gene>
<dbReference type="AlphaFoldDB" id="A0A327KVF9"/>
<evidence type="ECO:0000313" key="3">
    <source>
        <dbReference type="Proteomes" id="UP000248863"/>
    </source>
</evidence>
<protein>
    <recommendedName>
        <fullName evidence="1">ParB-like N-terminal domain-containing protein</fullName>
    </recommendedName>
</protein>
<dbReference type="SUPFAM" id="SSF110849">
    <property type="entry name" value="ParB/Sulfiredoxin"/>
    <property type="match status" value="1"/>
</dbReference>
<accession>A0A327KVF9</accession>
<feature type="domain" description="ParB-like N-terminal" evidence="1">
    <location>
        <begin position="4"/>
        <end position="91"/>
    </location>
</feature>